<feature type="non-terminal residue" evidence="1">
    <location>
        <position position="74"/>
    </location>
</feature>
<name>A0ABS8UZT9_DATST</name>
<comment type="caution">
    <text evidence="1">The sequence shown here is derived from an EMBL/GenBank/DDBJ whole genome shotgun (WGS) entry which is preliminary data.</text>
</comment>
<accession>A0ABS8UZT9</accession>
<gene>
    <name evidence="1" type="ORF">HAX54_024116</name>
</gene>
<sequence length="74" mass="8563">MGRCFQVLQYFHYEAKLYQAEQSQEVKLLEVGTQQVDANLNNVMMETCNVQHQLIVGGGFELAPTEYDVKMEFE</sequence>
<proteinExistence type="predicted"/>
<keyword evidence="2" id="KW-1185">Reference proteome</keyword>
<protein>
    <submittedName>
        <fullName evidence="1">Uncharacterized protein</fullName>
    </submittedName>
</protein>
<dbReference type="Proteomes" id="UP000823775">
    <property type="component" value="Unassembled WGS sequence"/>
</dbReference>
<reference evidence="1 2" key="1">
    <citation type="journal article" date="2021" name="BMC Genomics">
        <title>Datura genome reveals duplications of psychoactive alkaloid biosynthetic genes and high mutation rate following tissue culture.</title>
        <authorList>
            <person name="Rajewski A."/>
            <person name="Carter-House D."/>
            <person name="Stajich J."/>
            <person name="Litt A."/>
        </authorList>
    </citation>
    <scope>NUCLEOTIDE SEQUENCE [LARGE SCALE GENOMIC DNA]</scope>
    <source>
        <strain evidence="1">AR-01</strain>
    </source>
</reference>
<evidence type="ECO:0000313" key="1">
    <source>
        <dbReference type="EMBL" id="MCD9639533.1"/>
    </source>
</evidence>
<evidence type="ECO:0000313" key="2">
    <source>
        <dbReference type="Proteomes" id="UP000823775"/>
    </source>
</evidence>
<organism evidence="1 2">
    <name type="scientific">Datura stramonium</name>
    <name type="common">Jimsonweed</name>
    <name type="synonym">Common thornapple</name>
    <dbReference type="NCBI Taxonomy" id="4076"/>
    <lineage>
        <taxon>Eukaryota</taxon>
        <taxon>Viridiplantae</taxon>
        <taxon>Streptophyta</taxon>
        <taxon>Embryophyta</taxon>
        <taxon>Tracheophyta</taxon>
        <taxon>Spermatophyta</taxon>
        <taxon>Magnoliopsida</taxon>
        <taxon>eudicotyledons</taxon>
        <taxon>Gunneridae</taxon>
        <taxon>Pentapetalae</taxon>
        <taxon>asterids</taxon>
        <taxon>lamiids</taxon>
        <taxon>Solanales</taxon>
        <taxon>Solanaceae</taxon>
        <taxon>Solanoideae</taxon>
        <taxon>Datureae</taxon>
        <taxon>Datura</taxon>
    </lineage>
</organism>
<dbReference type="EMBL" id="JACEIK010002938">
    <property type="protein sequence ID" value="MCD9639533.1"/>
    <property type="molecule type" value="Genomic_DNA"/>
</dbReference>